<keyword evidence="4" id="KW-1185">Reference proteome</keyword>
<comment type="similarity">
    <text evidence="1">Belongs to the tpcK family.</text>
</comment>
<name>A0A8H3UM85_VENIN</name>
<evidence type="ECO:0000259" key="2">
    <source>
        <dbReference type="Pfam" id="PF07110"/>
    </source>
</evidence>
<dbReference type="EMBL" id="WNWR01000646">
    <property type="protein sequence ID" value="KAE9972088.1"/>
    <property type="molecule type" value="Genomic_DNA"/>
</dbReference>
<dbReference type="AlphaFoldDB" id="A0A8H3UM85"/>
<evidence type="ECO:0000256" key="1">
    <source>
        <dbReference type="ARBA" id="ARBA00005986"/>
    </source>
</evidence>
<dbReference type="Pfam" id="PF07110">
    <property type="entry name" value="EthD"/>
    <property type="match status" value="1"/>
</dbReference>
<dbReference type="GO" id="GO:0016491">
    <property type="term" value="F:oxidoreductase activity"/>
    <property type="evidence" value="ECO:0007669"/>
    <property type="project" value="InterPro"/>
</dbReference>
<protein>
    <recommendedName>
        <fullName evidence="2">EthD domain-containing protein</fullName>
    </recommendedName>
</protein>
<evidence type="ECO:0000313" key="3">
    <source>
        <dbReference type="EMBL" id="KAE9972088.1"/>
    </source>
</evidence>
<dbReference type="SUPFAM" id="SSF54909">
    <property type="entry name" value="Dimeric alpha+beta barrel"/>
    <property type="match status" value="1"/>
</dbReference>
<comment type="caution">
    <text evidence="3">The sequence shown here is derived from an EMBL/GenBank/DDBJ whole genome shotgun (WGS) entry which is preliminary data.</text>
</comment>
<proteinExistence type="inferred from homology"/>
<dbReference type="InterPro" id="IPR011008">
    <property type="entry name" value="Dimeric_a/b-barrel"/>
</dbReference>
<reference evidence="3 4" key="1">
    <citation type="submission" date="2019-07" db="EMBL/GenBank/DDBJ databases">
        <title>Venturia inaequalis Genome Resource.</title>
        <authorList>
            <person name="Lichtner F.J."/>
        </authorList>
    </citation>
    <scope>NUCLEOTIDE SEQUENCE [LARGE SCALE GENOMIC DNA]</scope>
    <source>
        <strain evidence="3 4">DMI_063113</strain>
    </source>
</reference>
<dbReference type="Proteomes" id="UP000490939">
    <property type="component" value="Unassembled WGS sequence"/>
</dbReference>
<dbReference type="Gene3D" id="3.30.70.100">
    <property type="match status" value="1"/>
</dbReference>
<organism evidence="3 4">
    <name type="scientific">Venturia inaequalis</name>
    <name type="common">Apple scab fungus</name>
    <dbReference type="NCBI Taxonomy" id="5025"/>
    <lineage>
        <taxon>Eukaryota</taxon>
        <taxon>Fungi</taxon>
        <taxon>Dikarya</taxon>
        <taxon>Ascomycota</taxon>
        <taxon>Pezizomycotina</taxon>
        <taxon>Dothideomycetes</taxon>
        <taxon>Pleosporomycetidae</taxon>
        <taxon>Venturiales</taxon>
        <taxon>Venturiaceae</taxon>
        <taxon>Venturia</taxon>
    </lineage>
</organism>
<evidence type="ECO:0000313" key="4">
    <source>
        <dbReference type="Proteomes" id="UP000490939"/>
    </source>
</evidence>
<gene>
    <name evidence="3" type="ORF">EG327_009597</name>
</gene>
<sequence>MADNHKPLIRVTVFNTRKPGLTNAQYIEHWLTIHQKIAAPWLVRAGFVDYRQIPITPEDHALGASLSTSAGPVYDGMASFLVPSMEVLTRAFSDADYLSTVRPDEDLFIDHSGTKVVVGYEYVRIVDGKLV</sequence>
<feature type="domain" description="EthD" evidence="2">
    <location>
        <begin position="18"/>
        <end position="112"/>
    </location>
</feature>
<dbReference type="InterPro" id="IPR009799">
    <property type="entry name" value="EthD_dom"/>
</dbReference>
<accession>A0A8H3UM85</accession>